<keyword evidence="3" id="KW-0804">Transcription</keyword>
<reference evidence="6 7" key="1">
    <citation type="submission" date="2019-03" db="EMBL/GenBank/DDBJ databases">
        <title>Genomic analyses of the natural microbiome of Caenorhabditis elegans.</title>
        <authorList>
            <person name="Samuel B."/>
        </authorList>
    </citation>
    <scope>NUCLEOTIDE SEQUENCE [LARGE SCALE GENOMIC DNA]</scope>
    <source>
        <strain evidence="6 7">JUb89</strain>
    </source>
</reference>
<dbReference type="SUPFAM" id="SSF47413">
    <property type="entry name" value="lambda repressor-like DNA-binding domains"/>
    <property type="match status" value="1"/>
</dbReference>
<evidence type="ECO:0000259" key="5">
    <source>
        <dbReference type="PROSITE" id="PS50943"/>
    </source>
</evidence>
<dbReference type="GO" id="GO:0003677">
    <property type="term" value="F:DNA binding"/>
    <property type="evidence" value="ECO:0007669"/>
    <property type="project" value="UniProtKB-KW"/>
</dbReference>
<evidence type="ECO:0000256" key="2">
    <source>
        <dbReference type="ARBA" id="ARBA00023125"/>
    </source>
</evidence>
<organism evidence="6 7">
    <name type="scientific">Acinetobacter calcoaceticus</name>
    <dbReference type="NCBI Taxonomy" id="471"/>
    <lineage>
        <taxon>Bacteria</taxon>
        <taxon>Pseudomonadati</taxon>
        <taxon>Pseudomonadota</taxon>
        <taxon>Gammaproteobacteria</taxon>
        <taxon>Moraxellales</taxon>
        <taxon>Moraxellaceae</taxon>
        <taxon>Acinetobacter</taxon>
        <taxon>Acinetobacter calcoaceticus/baumannii complex</taxon>
    </lineage>
</organism>
<feature type="domain" description="HTH cro/C1-type" evidence="5">
    <location>
        <begin position="16"/>
        <end position="69"/>
    </location>
</feature>
<comment type="caution">
    <text evidence="6">The sequence shown here is derived from an EMBL/GenBank/DDBJ whole genome shotgun (WGS) entry which is preliminary data.</text>
</comment>
<dbReference type="OrthoDB" id="6693943at2"/>
<feature type="compositionally biased region" description="Low complexity" evidence="4">
    <location>
        <begin position="80"/>
        <end position="91"/>
    </location>
</feature>
<dbReference type="AlphaFoldDB" id="A0A4R1Y6W4"/>
<dbReference type="Pfam" id="PF01381">
    <property type="entry name" value="HTH_3"/>
    <property type="match status" value="1"/>
</dbReference>
<evidence type="ECO:0000313" key="7">
    <source>
        <dbReference type="Proteomes" id="UP000294963"/>
    </source>
</evidence>
<dbReference type="InterPro" id="IPR010982">
    <property type="entry name" value="Lambda_DNA-bd_dom_sf"/>
</dbReference>
<dbReference type="InterPro" id="IPR001387">
    <property type="entry name" value="Cro/C1-type_HTH"/>
</dbReference>
<name>A0A4R1Y6W4_ACICA</name>
<keyword evidence="2" id="KW-0238">DNA-binding</keyword>
<dbReference type="Proteomes" id="UP000294963">
    <property type="component" value="Unassembled WGS sequence"/>
</dbReference>
<dbReference type="PROSITE" id="PS50943">
    <property type="entry name" value="HTH_CROC1"/>
    <property type="match status" value="1"/>
</dbReference>
<dbReference type="PANTHER" id="PTHR40661">
    <property type="match status" value="1"/>
</dbReference>
<evidence type="ECO:0000256" key="1">
    <source>
        <dbReference type="ARBA" id="ARBA00023015"/>
    </source>
</evidence>
<evidence type="ECO:0000256" key="4">
    <source>
        <dbReference type="SAM" id="MobiDB-lite"/>
    </source>
</evidence>
<dbReference type="SMART" id="SM00530">
    <property type="entry name" value="HTH_XRE"/>
    <property type="match status" value="1"/>
</dbReference>
<dbReference type="EMBL" id="SLVJ01000001">
    <property type="protein sequence ID" value="TCM70980.1"/>
    <property type="molecule type" value="Genomic_DNA"/>
</dbReference>
<gene>
    <name evidence="6" type="ORF">EC844_101256</name>
</gene>
<evidence type="ECO:0000256" key="3">
    <source>
        <dbReference type="ARBA" id="ARBA00023163"/>
    </source>
</evidence>
<proteinExistence type="predicted"/>
<keyword evidence="7" id="KW-1185">Reference proteome</keyword>
<dbReference type="CDD" id="cd00093">
    <property type="entry name" value="HTH_XRE"/>
    <property type="match status" value="1"/>
</dbReference>
<sequence length="133" mass="14587">MDHKEDDLFVEGVKRIKQLIQDKNLKQIDLANALGVSKKTVTQWLQNSATPNAQNLIELAKLLGVAERWTSDDKSDKAEATPSAPTTSTSTDLHQATVEQLMNEIKARYAALNLRAEISVNVTPIAGGFVTKD</sequence>
<accession>A0A4R1Y6W4</accession>
<dbReference type="Gene3D" id="1.10.260.40">
    <property type="entry name" value="lambda repressor-like DNA-binding domains"/>
    <property type="match status" value="1"/>
</dbReference>
<dbReference type="PANTHER" id="PTHR40661:SF3">
    <property type="entry name" value="FELS-1 PROPHAGE TRANSCRIPTIONAL REGULATOR"/>
    <property type="match status" value="1"/>
</dbReference>
<protein>
    <submittedName>
        <fullName evidence="6">Transcriptional regulator with XRE-family HTH domain</fullName>
    </submittedName>
</protein>
<keyword evidence="1" id="KW-0805">Transcription regulation</keyword>
<feature type="region of interest" description="Disordered" evidence="4">
    <location>
        <begin position="71"/>
        <end position="94"/>
    </location>
</feature>
<evidence type="ECO:0000313" key="6">
    <source>
        <dbReference type="EMBL" id="TCM70980.1"/>
    </source>
</evidence>